<feature type="compositionally biased region" description="Polar residues" evidence="1">
    <location>
        <begin position="345"/>
        <end position="354"/>
    </location>
</feature>
<feature type="compositionally biased region" description="Low complexity" evidence="1">
    <location>
        <begin position="115"/>
        <end position="127"/>
    </location>
</feature>
<protein>
    <recommendedName>
        <fullName evidence="4">Pentapeptide repeat-containing protein</fullName>
    </recommendedName>
</protein>
<dbReference type="EMBL" id="VDGT01000019">
    <property type="protein sequence ID" value="TNM27087.1"/>
    <property type="molecule type" value="Genomic_DNA"/>
</dbReference>
<evidence type="ECO:0000256" key="1">
    <source>
        <dbReference type="SAM" id="MobiDB-lite"/>
    </source>
</evidence>
<evidence type="ECO:0008006" key="4">
    <source>
        <dbReference type="Google" id="ProtNLM"/>
    </source>
</evidence>
<feature type="region of interest" description="Disordered" evidence="1">
    <location>
        <begin position="330"/>
        <end position="381"/>
    </location>
</feature>
<keyword evidence="3" id="KW-1185">Reference proteome</keyword>
<reference evidence="2 3" key="1">
    <citation type="submission" date="2019-06" db="EMBL/GenBank/DDBJ databases">
        <title>Draft genome of Streptomyces sedi sp. JCM16909.</title>
        <authorList>
            <person name="Klykleung N."/>
            <person name="Tanasupawat S."/>
            <person name="Kudo T."/>
            <person name="Yuki M."/>
            <person name="Ohkuma M."/>
        </authorList>
    </citation>
    <scope>NUCLEOTIDE SEQUENCE [LARGE SCALE GENOMIC DNA]</scope>
    <source>
        <strain evidence="2 3">JCM 16909</strain>
    </source>
</reference>
<proteinExistence type="predicted"/>
<sequence>MVFYSQISAWRAARYAALARRRRLPPLRRYLDPPADALAGLTRVLLGGGAGWLFHSQITGEYAAVMVGAAAPALLQQRGSARAARAVLHEPTPAGATSSGEPGSGSTRAAGEGTAPGSSLSAAPSAGQTQQQGEPGVTRTSLLRRYRGSLLAPRPAGGSRHERHPQGRSLWRRYLASLLTTPLPRRLTHAPPEPGSTTPPQRQQDASGPEVARQPDLLLQAAARWKNAPPATRLRCRPVLLELADVLHRASASMGARDIDRDSDRTLDLNRDRFLNPNRDLDLTSAQEDLTMAASDFTGADLTRTSPEHFNLARLRWDQHTKWPTPDWAQRMRRASAEHPPAPAPTSSCPNGTTPHDAPAGEVRWTSGRSGQPASREAERD</sequence>
<dbReference type="AlphaFoldDB" id="A0A5C4UTV0"/>
<feature type="region of interest" description="Disordered" evidence="1">
    <location>
        <begin position="182"/>
        <end position="211"/>
    </location>
</feature>
<feature type="compositionally biased region" description="Polar residues" evidence="1">
    <location>
        <begin position="95"/>
        <end position="107"/>
    </location>
</feature>
<accession>A0A5C4UTV0</accession>
<dbReference type="Proteomes" id="UP000311713">
    <property type="component" value="Unassembled WGS sequence"/>
</dbReference>
<comment type="caution">
    <text evidence="2">The sequence shown here is derived from an EMBL/GenBank/DDBJ whole genome shotgun (WGS) entry which is preliminary data.</text>
</comment>
<feature type="region of interest" description="Disordered" evidence="1">
    <location>
        <begin position="91"/>
        <end position="140"/>
    </location>
</feature>
<dbReference type="OrthoDB" id="4331285at2"/>
<name>A0A5C4UTV0_9ACTN</name>
<dbReference type="RefSeq" id="WP_139648137.1">
    <property type="nucleotide sequence ID" value="NZ_BAAAZS010000022.1"/>
</dbReference>
<gene>
    <name evidence="2" type="ORF">FH715_22305</name>
</gene>
<organism evidence="2 3">
    <name type="scientific">Streptomyces sedi</name>
    <dbReference type="NCBI Taxonomy" id="555059"/>
    <lineage>
        <taxon>Bacteria</taxon>
        <taxon>Bacillati</taxon>
        <taxon>Actinomycetota</taxon>
        <taxon>Actinomycetes</taxon>
        <taxon>Kitasatosporales</taxon>
        <taxon>Streptomycetaceae</taxon>
        <taxon>Streptomyces</taxon>
    </lineage>
</organism>
<evidence type="ECO:0000313" key="2">
    <source>
        <dbReference type="EMBL" id="TNM27087.1"/>
    </source>
</evidence>
<feature type="compositionally biased region" description="Polar residues" evidence="1">
    <location>
        <begin position="195"/>
        <end position="206"/>
    </location>
</feature>
<evidence type="ECO:0000313" key="3">
    <source>
        <dbReference type="Proteomes" id="UP000311713"/>
    </source>
</evidence>
<feature type="compositionally biased region" description="Polar residues" evidence="1">
    <location>
        <begin position="128"/>
        <end position="140"/>
    </location>
</feature>